<reference evidence="1" key="1">
    <citation type="submission" date="2009-11" db="EMBL/GenBank/DDBJ databases">
        <title>Identification of virulence genes in Photobacterium damselae subsp. damselae by Supression Subtractive hybridization: damselysin toxin is encoded on a large conjugative plasmid.</title>
        <authorList>
            <person name="Rivas A.J."/>
            <person name="Lemos M.L."/>
            <person name="Osorio C.R."/>
        </authorList>
    </citation>
    <scope>NUCLEOTIDE SEQUENCE [LARGE SCALE GENOMIC DNA]</scope>
    <source>
        <strain evidence="1">RM71</strain>
        <plasmid evidence="1">pPHDD1</plasmid>
    </source>
</reference>
<dbReference type="EMBL" id="FN597600">
    <property type="protein sequence ID" value="CBX86854.1"/>
    <property type="molecule type" value="Genomic_DNA"/>
</dbReference>
<organism evidence="1">
    <name type="scientific">Photobacterium damselae subsp. damselae</name>
    <name type="common">Listonella damsela</name>
    <dbReference type="NCBI Taxonomy" id="85581"/>
    <lineage>
        <taxon>Bacteria</taxon>
        <taxon>Pseudomonadati</taxon>
        <taxon>Pseudomonadota</taxon>
        <taxon>Gammaproteobacteria</taxon>
        <taxon>Vibrionales</taxon>
        <taxon>Vibrionaceae</taxon>
        <taxon>Photobacterium</taxon>
    </lineage>
</organism>
<dbReference type="AlphaFoldDB" id="E4WLD6"/>
<name>E4WLD6_PHODD</name>
<geneLocation type="plasmid" evidence="1">
    <name>pPHDD1</name>
</geneLocation>
<accession>E4WLD6</accession>
<gene>
    <name evidence="1" type="primary">orf85</name>
</gene>
<proteinExistence type="predicted"/>
<dbReference type="RefSeq" id="WP_013404527.1">
    <property type="nucleotide sequence ID" value="NC_014653.1"/>
</dbReference>
<keyword evidence="1" id="KW-0614">Plasmid</keyword>
<protein>
    <submittedName>
        <fullName evidence="1">Uncharacterized protein</fullName>
    </submittedName>
</protein>
<evidence type="ECO:0000313" key="1">
    <source>
        <dbReference type="EMBL" id="CBX86854.1"/>
    </source>
</evidence>
<sequence length="46" mass="5214">MSVTFVTIDGIVRPIQSSRKPPTAHSASTYYQVKAPLEFKMHTVHR</sequence>